<keyword evidence="2" id="KW-1185">Reference proteome</keyword>
<sequence length="159" mass="17825">MIVHRITGMQSAIPVPIHHLNEALPPEIALVFLCFCCIWERNGEIAAMADIQRNRKSILLARNRFNSREEGQEGIVVLQCQNGQILAHKFAHSADGKKYEMQRNFYGLNLAEIKSETANIRARSTSGVDVHLIVALIPKRRHGLEYPIVSCKGALIAKD</sequence>
<reference evidence="2" key="1">
    <citation type="submission" date="2011-05" db="EMBL/GenBank/DDBJ databases">
        <authorList>
            <person name="Richards S.R."/>
            <person name="Qu J."/>
            <person name="Jiang H."/>
            <person name="Jhangiani S.N."/>
            <person name="Agravi P."/>
            <person name="Goodspeed R."/>
            <person name="Gross S."/>
            <person name="Mandapat C."/>
            <person name="Jackson L."/>
            <person name="Mathew T."/>
            <person name="Pu L."/>
            <person name="Thornton R."/>
            <person name="Saada N."/>
            <person name="Wilczek-Boney K.B."/>
            <person name="Lee S."/>
            <person name="Kovar C."/>
            <person name="Wu Y."/>
            <person name="Scherer S.E."/>
            <person name="Worley K.C."/>
            <person name="Muzny D.M."/>
            <person name="Gibbs R."/>
        </authorList>
    </citation>
    <scope>NUCLEOTIDE SEQUENCE</scope>
    <source>
        <strain evidence="2">Brora</strain>
    </source>
</reference>
<dbReference type="Proteomes" id="UP000014500">
    <property type="component" value="Unassembled WGS sequence"/>
</dbReference>
<dbReference type="EnsemblMetazoa" id="SMAR009093-RA">
    <property type="protein sequence ID" value="SMAR009093-PA"/>
    <property type="gene ID" value="SMAR009093"/>
</dbReference>
<evidence type="ECO:0000313" key="1">
    <source>
        <dbReference type="EnsemblMetazoa" id="SMAR009093-PA"/>
    </source>
</evidence>
<organism evidence="1 2">
    <name type="scientific">Strigamia maritima</name>
    <name type="common">European centipede</name>
    <name type="synonym">Geophilus maritimus</name>
    <dbReference type="NCBI Taxonomy" id="126957"/>
    <lineage>
        <taxon>Eukaryota</taxon>
        <taxon>Metazoa</taxon>
        <taxon>Ecdysozoa</taxon>
        <taxon>Arthropoda</taxon>
        <taxon>Myriapoda</taxon>
        <taxon>Chilopoda</taxon>
        <taxon>Pleurostigmophora</taxon>
        <taxon>Geophilomorpha</taxon>
        <taxon>Linotaeniidae</taxon>
        <taxon>Strigamia</taxon>
    </lineage>
</organism>
<evidence type="ECO:0000313" key="2">
    <source>
        <dbReference type="Proteomes" id="UP000014500"/>
    </source>
</evidence>
<dbReference type="EMBL" id="JH431870">
    <property type="status" value="NOT_ANNOTATED_CDS"/>
    <property type="molecule type" value="Genomic_DNA"/>
</dbReference>
<proteinExistence type="predicted"/>
<reference evidence="1" key="2">
    <citation type="submission" date="2015-02" db="UniProtKB">
        <authorList>
            <consortium name="EnsemblMetazoa"/>
        </authorList>
    </citation>
    <scope>IDENTIFICATION</scope>
</reference>
<dbReference type="AlphaFoldDB" id="T1J629"/>
<dbReference type="HOGENOM" id="CLU_1662995_0_0_1"/>
<accession>T1J629</accession>
<protein>
    <submittedName>
        <fullName evidence="1">Uncharacterized protein</fullName>
    </submittedName>
</protein>
<name>T1J629_STRMM</name>